<dbReference type="STRING" id="452637.Oter_3703"/>
<dbReference type="Proteomes" id="UP000007013">
    <property type="component" value="Chromosome"/>
</dbReference>
<dbReference type="HOGENOM" id="CLU_010194_2_1_0"/>
<dbReference type="InterPro" id="IPR020904">
    <property type="entry name" value="Sc_DH/Rdtase_CS"/>
</dbReference>
<dbReference type="PRINTS" id="PR00081">
    <property type="entry name" value="GDHRDH"/>
</dbReference>
<feature type="transmembrane region" description="Helical" evidence="4">
    <location>
        <begin position="293"/>
        <end position="309"/>
    </location>
</feature>
<proteinExistence type="inferred from homology"/>
<keyword evidence="4" id="KW-1133">Transmembrane helix</keyword>
<dbReference type="eggNOG" id="COG0300">
    <property type="taxonomic scope" value="Bacteria"/>
</dbReference>
<keyword evidence="2" id="KW-0560">Oxidoreductase</keyword>
<organism evidence="5 6">
    <name type="scientific">Opitutus terrae (strain DSM 11246 / JCM 15787 / PB90-1)</name>
    <dbReference type="NCBI Taxonomy" id="452637"/>
    <lineage>
        <taxon>Bacteria</taxon>
        <taxon>Pseudomonadati</taxon>
        <taxon>Verrucomicrobiota</taxon>
        <taxon>Opitutia</taxon>
        <taxon>Opitutales</taxon>
        <taxon>Opitutaceae</taxon>
        <taxon>Opitutus</taxon>
    </lineage>
</organism>
<evidence type="ECO:0000313" key="5">
    <source>
        <dbReference type="EMBL" id="ACB76978.1"/>
    </source>
</evidence>
<dbReference type="PRINTS" id="PR00080">
    <property type="entry name" value="SDRFAMILY"/>
</dbReference>
<dbReference type="PANTHER" id="PTHR44196">
    <property type="entry name" value="DEHYDROGENASE/REDUCTASE SDR FAMILY MEMBER 7B"/>
    <property type="match status" value="1"/>
</dbReference>
<dbReference type="AlphaFoldDB" id="B1ZXI3"/>
<protein>
    <submittedName>
        <fullName evidence="5">Short-chain dehydrogenase/reductase SDR</fullName>
    </submittedName>
</protein>
<dbReference type="Gene3D" id="3.40.50.720">
    <property type="entry name" value="NAD(P)-binding Rossmann-like Domain"/>
    <property type="match status" value="1"/>
</dbReference>
<sequence length="323" mass="36282">MGRAVAQRFAREGAWIGLLARDPARLEDAKREIESLGGKAVIHAGDVADPAAHEAIADLVEQTFGAIDIWINNAMTSVYSMIHEMPPEEFRRVTDVTYLGVVYGTQSALRRMRARDRGMIVQVGSTLAYRSIAFQSAYCAAKHAVRGFTNSLRSELKHDRLKIGLTMVQLPAVNTPQFLWARNRLSQAAKPPAPIYQPEVAAEAIWWAAHHRRREVYVGYKTSLGIKLNKLIPAFLDRFLGKRSFGEAQRTRDPRQPDNLWRPAKGLYAARGPYVAEAQSGSLHLTISKHRSAWLWAFVGMASAVAFAWRRKNPSRGPVWNRR</sequence>
<evidence type="ECO:0000256" key="1">
    <source>
        <dbReference type="ARBA" id="ARBA00006484"/>
    </source>
</evidence>
<keyword evidence="4" id="KW-0812">Transmembrane</keyword>
<dbReference type="PANTHER" id="PTHR44196:SF1">
    <property type="entry name" value="DEHYDROGENASE_REDUCTASE SDR FAMILY MEMBER 7B"/>
    <property type="match status" value="1"/>
</dbReference>
<dbReference type="InterPro" id="IPR002347">
    <property type="entry name" value="SDR_fam"/>
</dbReference>
<reference evidence="5 6" key="1">
    <citation type="journal article" date="2011" name="J. Bacteriol.">
        <title>Genome sequence of the verrucomicrobium Opitutus terrae PB90-1, an abundant inhabitant of rice paddy soil ecosystems.</title>
        <authorList>
            <person name="van Passel M.W."/>
            <person name="Kant R."/>
            <person name="Palva A."/>
            <person name="Copeland A."/>
            <person name="Lucas S."/>
            <person name="Lapidus A."/>
            <person name="Glavina del Rio T."/>
            <person name="Pitluck S."/>
            <person name="Goltsman E."/>
            <person name="Clum A."/>
            <person name="Sun H."/>
            <person name="Schmutz J."/>
            <person name="Larimer F.W."/>
            <person name="Land M.L."/>
            <person name="Hauser L."/>
            <person name="Kyrpides N."/>
            <person name="Mikhailova N."/>
            <person name="Richardson P.P."/>
            <person name="Janssen P.H."/>
            <person name="de Vos W.M."/>
            <person name="Smidt H."/>
        </authorList>
    </citation>
    <scope>NUCLEOTIDE SEQUENCE [LARGE SCALE GENOMIC DNA]</scope>
    <source>
        <strain evidence="6">DSM 11246 / JCM 15787 / PB90-1</strain>
    </source>
</reference>
<dbReference type="PROSITE" id="PS00061">
    <property type="entry name" value="ADH_SHORT"/>
    <property type="match status" value="1"/>
</dbReference>
<dbReference type="KEGG" id="ote:Oter_3703"/>
<evidence type="ECO:0000313" key="6">
    <source>
        <dbReference type="Proteomes" id="UP000007013"/>
    </source>
</evidence>
<dbReference type="GO" id="GO:0016491">
    <property type="term" value="F:oxidoreductase activity"/>
    <property type="evidence" value="ECO:0007669"/>
    <property type="project" value="UniProtKB-KW"/>
</dbReference>
<dbReference type="Pfam" id="PF00106">
    <property type="entry name" value="adh_short"/>
    <property type="match status" value="1"/>
</dbReference>
<dbReference type="EMBL" id="CP001032">
    <property type="protein sequence ID" value="ACB76978.1"/>
    <property type="molecule type" value="Genomic_DNA"/>
</dbReference>
<dbReference type="InterPro" id="IPR036291">
    <property type="entry name" value="NAD(P)-bd_dom_sf"/>
</dbReference>
<evidence type="ECO:0000256" key="2">
    <source>
        <dbReference type="ARBA" id="ARBA00023002"/>
    </source>
</evidence>
<comment type="similarity">
    <text evidence="1 3">Belongs to the short-chain dehydrogenases/reductases (SDR) family.</text>
</comment>
<dbReference type="GO" id="GO:0016020">
    <property type="term" value="C:membrane"/>
    <property type="evidence" value="ECO:0007669"/>
    <property type="project" value="TreeGrafter"/>
</dbReference>
<dbReference type="NCBIfam" id="NF005495">
    <property type="entry name" value="PRK07109.1"/>
    <property type="match status" value="1"/>
</dbReference>
<evidence type="ECO:0000256" key="4">
    <source>
        <dbReference type="SAM" id="Phobius"/>
    </source>
</evidence>
<keyword evidence="6" id="KW-1185">Reference proteome</keyword>
<evidence type="ECO:0000256" key="3">
    <source>
        <dbReference type="RuleBase" id="RU000363"/>
    </source>
</evidence>
<dbReference type="SUPFAM" id="SSF51735">
    <property type="entry name" value="NAD(P)-binding Rossmann-fold domains"/>
    <property type="match status" value="1"/>
</dbReference>
<keyword evidence="4" id="KW-0472">Membrane</keyword>
<gene>
    <name evidence="5" type="ordered locus">Oter_3703</name>
</gene>
<name>B1ZXI3_OPITP</name>
<accession>B1ZXI3</accession>